<protein>
    <submittedName>
        <fullName evidence="3">Retrovirus-related Pol polyprotein from transposon</fullName>
    </submittedName>
</protein>
<feature type="domain" description="Reverse transcriptase" evidence="2">
    <location>
        <begin position="159"/>
        <end position="338"/>
    </location>
</feature>
<dbReference type="Gene3D" id="3.30.70.270">
    <property type="match status" value="2"/>
</dbReference>
<dbReference type="AlphaFoldDB" id="A0A9P6H0P6"/>
<dbReference type="PANTHER" id="PTHR37984:SF5">
    <property type="entry name" value="PROTEIN NYNRIN-LIKE"/>
    <property type="match status" value="1"/>
</dbReference>
<accession>A0A9P6H0P6</accession>
<dbReference type="Gene3D" id="3.10.10.10">
    <property type="entry name" value="HIV Type 1 Reverse Transcriptase, subunit A, domain 1"/>
    <property type="match status" value="1"/>
</dbReference>
<dbReference type="EMBL" id="SBJO01000169">
    <property type="protein sequence ID" value="KAF9762437.1"/>
    <property type="molecule type" value="Genomic_DNA"/>
</dbReference>
<evidence type="ECO:0000313" key="4">
    <source>
        <dbReference type="Proteomes" id="UP000740883"/>
    </source>
</evidence>
<dbReference type="InterPro" id="IPR043502">
    <property type="entry name" value="DNA/RNA_pol_sf"/>
</dbReference>
<dbReference type="PANTHER" id="PTHR37984">
    <property type="entry name" value="PROTEIN CBG26694"/>
    <property type="match status" value="1"/>
</dbReference>
<name>A0A9P6H0P6_9MICR</name>
<dbReference type="OrthoDB" id="10058156at2759"/>
<comment type="caution">
    <text evidence="3">The sequence shown here is derived from an EMBL/GenBank/DDBJ whole genome shotgun (WGS) entry which is preliminary data.</text>
</comment>
<keyword evidence="1" id="KW-0511">Multifunctional enzyme</keyword>
<dbReference type="FunFam" id="3.30.70.270:FF:000020">
    <property type="entry name" value="Transposon Tf2-6 polyprotein-like Protein"/>
    <property type="match status" value="1"/>
</dbReference>
<sequence>MSLVGNRPLKPLTENTRIVSACGNELKLCGRLQNLQLRTKYGKEIIFSPLVVRGGLNYLIMGIDVILEHGDLLSTCLNQMKPTGEITVTKQEETVGINSLEDNLKKYENIFSTEVSEMNVCKEGVHKIETEDGGRIYQRTGRIPIHYETKIEEEIKKNLQLGIISRSKSAWCSRIVPVTKPDGTHRMCIDYRPLNKITKKDRYALPRIDEILDALAGSEFFTSLNAISGYYQIALDERDREKTAFAWKGWPFEFNRMPFGLCNAPATFQGTMDKILGNERGIYVLPYLDDIIIYLKSLEQHKLHVTTVMSKLKDAGVILNRKKCKLVQKEIKILGSVVSKDRIIPDPNKVKAIKELPAPRTVREMRSFLGVANYCREYIREYAITLNPLFDLLKGSKKDCQRKLVCTQEGTRAFKETKTLISQGLERAQPDFTKPFILTTDASDYGIGAILSQVKEDGSEK</sequence>
<dbReference type="Pfam" id="PF00078">
    <property type="entry name" value="RVT_1"/>
    <property type="match status" value="1"/>
</dbReference>
<gene>
    <name evidence="3" type="primary">pol_133</name>
    <name evidence="3" type="ORF">NGRA_2010</name>
</gene>
<keyword evidence="4" id="KW-1185">Reference proteome</keyword>
<dbReference type="InterPro" id="IPR043128">
    <property type="entry name" value="Rev_trsase/Diguanyl_cyclase"/>
</dbReference>
<reference evidence="3 4" key="1">
    <citation type="journal article" date="2020" name="Genome Biol. Evol.">
        <title>Comparative genomics of strictly vertically transmitted, feminizing microsporidia endosymbionts of amphipod crustaceans.</title>
        <authorList>
            <person name="Cormier A."/>
            <person name="Chebbi M.A."/>
            <person name="Giraud I."/>
            <person name="Wattier R."/>
            <person name="Teixeira M."/>
            <person name="Gilbert C."/>
            <person name="Rigaud T."/>
            <person name="Cordaux R."/>
        </authorList>
    </citation>
    <scope>NUCLEOTIDE SEQUENCE [LARGE SCALE GENOMIC DNA]</scope>
    <source>
        <strain evidence="3 4">Ou3-Ou53</strain>
    </source>
</reference>
<evidence type="ECO:0000313" key="3">
    <source>
        <dbReference type="EMBL" id="KAF9762437.1"/>
    </source>
</evidence>
<proteinExistence type="predicted"/>
<dbReference type="InterPro" id="IPR050951">
    <property type="entry name" value="Retrovirus_Pol_polyprotein"/>
</dbReference>
<dbReference type="SUPFAM" id="SSF56672">
    <property type="entry name" value="DNA/RNA polymerases"/>
    <property type="match status" value="1"/>
</dbReference>
<dbReference type="PROSITE" id="PS50878">
    <property type="entry name" value="RT_POL"/>
    <property type="match status" value="1"/>
</dbReference>
<dbReference type="InterPro" id="IPR000477">
    <property type="entry name" value="RT_dom"/>
</dbReference>
<dbReference type="InterPro" id="IPR041577">
    <property type="entry name" value="RT_RNaseH_2"/>
</dbReference>
<dbReference type="Pfam" id="PF17919">
    <property type="entry name" value="RT_RNaseH_2"/>
    <property type="match status" value="1"/>
</dbReference>
<evidence type="ECO:0000256" key="1">
    <source>
        <dbReference type="ARBA" id="ARBA00023268"/>
    </source>
</evidence>
<dbReference type="Proteomes" id="UP000740883">
    <property type="component" value="Unassembled WGS sequence"/>
</dbReference>
<dbReference type="CDD" id="cd01647">
    <property type="entry name" value="RT_LTR"/>
    <property type="match status" value="1"/>
</dbReference>
<organism evidence="3 4">
    <name type="scientific">Nosema granulosis</name>
    <dbReference type="NCBI Taxonomy" id="83296"/>
    <lineage>
        <taxon>Eukaryota</taxon>
        <taxon>Fungi</taxon>
        <taxon>Fungi incertae sedis</taxon>
        <taxon>Microsporidia</taxon>
        <taxon>Nosematidae</taxon>
        <taxon>Nosema</taxon>
    </lineage>
</organism>
<dbReference type="GO" id="GO:0003824">
    <property type="term" value="F:catalytic activity"/>
    <property type="evidence" value="ECO:0007669"/>
    <property type="project" value="UniProtKB-KW"/>
</dbReference>
<evidence type="ECO:0000259" key="2">
    <source>
        <dbReference type="PROSITE" id="PS50878"/>
    </source>
</evidence>